<gene>
    <name evidence="1" type="ORF">NCTC11421_00508</name>
</gene>
<dbReference type="EMBL" id="UGRI01000001">
    <property type="protein sequence ID" value="SUA20425.1"/>
    <property type="molecule type" value="Genomic_DNA"/>
</dbReference>
<dbReference type="AlphaFoldDB" id="A0A378VTT2"/>
<protein>
    <submittedName>
        <fullName evidence="1">Uncharacterized protein</fullName>
    </submittedName>
</protein>
<organism evidence="1">
    <name type="scientific">Neisseria gonorrhoeae</name>
    <dbReference type="NCBI Taxonomy" id="485"/>
    <lineage>
        <taxon>Bacteria</taxon>
        <taxon>Pseudomonadati</taxon>
        <taxon>Pseudomonadota</taxon>
        <taxon>Betaproteobacteria</taxon>
        <taxon>Neisseriales</taxon>
        <taxon>Neisseriaceae</taxon>
        <taxon>Neisseria</taxon>
    </lineage>
</organism>
<sequence>MRRCRQMCSDRDGLGKISSLRVPGRKTEPDRLCVFSGLDAGICADSLRHQFDKCRIGQYAAGQQDVVGFYLRPCFDKIIAVSGNAVYQNHTPAVRQQGGGVGNRAL</sequence>
<evidence type="ECO:0000313" key="1">
    <source>
        <dbReference type="EMBL" id="SUA20425.1"/>
    </source>
</evidence>
<proteinExistence type="predicted"/>
<reference evidence="1" key="1">
    <citation type="submission" date="2018-06" db="EMBL/GenBank/DDBJ databases">
        <authorList>
            <consortium name="Pathogen Informatics"/>
            <person name="Doyle S."/>
        </authorList>
    </citation>
    <scope>NUCLEOTIDE SEQUENCE [LARGE SCALE GENOMIC DNA]</scope>
    <source>
        <strain evidence="1">NCTC11421</strain>
    </source>
</reference>
<accession>A0A378VTT2</accession>
<name>A0A378VTT2_NEIGO</name>